<evidence type="ECO:0000256" key="1">
    <source>
        <dbReference type="SAM" id="MobiDB-lite"/>
    </source>
</evidence>
<dbReference type="AlphaFoldDB" id="A0AAD6UPN1"/>
<feature type="signal peptide" evidence="2">
    <location>
        <begin position="1"/>
        <end position="22"/>
    </location>
</feature>
<protein>
    <submittedName>
        <fullName evidence="4">Alpha/Beta hydrolase protein</fullName>
    </submittedName>
</protein>
<dbReference type="SUPFAM" id="SSF53474">
    <property type="entry name" value="alpha/beta-Hydrolases"/>
    <property type="match status" value="1"/>
</dbReference>
<dbReference type="Proteomes" id="UP001219525">
    <property type="component" value="Unassembled WGS sequence"/>
</dbReference>
<evidence type="ECO:0000256" key="2">
    <source>
        <dbReference type="SAM" id="SignalP"/>
    </source>
</evidence>
<accession>A0AAD6UPN1</accession>
<keyword evidence="5" id="KW-1185">Reference proteome</keyword>
<keyword evidence="4" id="KW-0378">Hydrolase</keyword>
<feature type="compositionally biased region" description="Pro residues" evidence="1">
    <location>
        <begin position="245"/>
        <end position="255"/>
    </location>
</feature>
<evidence type="ECO:0000313" key="4">
    <source>
        <dbReference type="EMBL" id="KAJ7192031.1"/>
    </source>
</evidence>
<feature type="region of interest" description="Disordered" evidence="1">
    <location>
        <begin position="235"/>
        <end position="264"/>
    </location>
</feature>
<organism evidence="4 5">
    <name type="scientific">Mycena pura</name>
    <dbReference type="NCBI Taxonomy" id="153505"/>
    <lineage>
        <taxon>Eukaryota</taxon>
        <taxon>Fungi</taxon>
        <taxon>Dikarya</taxon>
        <taxon>Basidiomycota</taxon>
        <taxon>Agaricomycotina</taxon>
        <taxon>Agaricomycetes</taxon>
        <taxon>Agaricomycetidae</taxon>
        <taxon>Agaricales</taxon>
        <taxon>Marasmiineae</taxon>
        <taxon>Mycenaceae</taxon>
        <taxon>Mycena</taxon>
    </lineage>
</organism>
<keyword evidence="2" id="KW-0732">Signal</keyword>
<dbReference type="PANTHER" id="PTHR43433">
    <property type="entry name" value="HYDROLASE, ALPHA/BETA FOLD FAMILY PROTEIN"/>
    <property type="match status" value="1"/>
</dbReference>
<dbReference type="GO" id="GO:0016787">
    <property type="term" value="F:hydrolase activity"/>
    <property type="evidence" value="ECO:0007669"/>
    <property type="project" value="UniProtKB-KW"/>
</dbReference>
<dbReference type="InterPro" id="IPR050471">
    <property type="entry name" value="AB_hydrolase"/>
</dbReference>
<sequence>MLSSASRCLTYLLLLVPPLVVSFYLLASFPPPPAPLPLAAHPGLSSLSPDAAARTIYPDDWLPEGGYAEFPLGRTRYWLAGPADGTKIVLIHGLSVPALIWAPLVPQLTAAGHRVLLYDLYARGYSDAPLAAPHDAALYTTQLALLMQHIGWSRARLVGLSMGGGIAAAFAAAFPALVDRDVVLMGSAGLLEAADLSRTAKFMSSPLVQALTSSPFIFAYLRRLAARVDSASPPDHPFAHIAPENPNPNSAPPTSPLTADGTAEAHDPAPLAALVRAQSAYLRGFNGAVSSSLRSGPVAGLASAFERLGRDGRRVLVLQGNNDHTVPPAHAQRIAELTGSAPPTGAAANVRMIDGAGQALTWTHAGEVGRAVCAFLAGH</sequence>
<dbReference type="EMBL" id="JARJCW010000125">
    <property type="protein sequence ID" value="KAJ7192031.1"/>
    <property type="molecule type" value="Genomic_DNA"/>
</dbReference>
<evidence type="ECO:0000259" key="3">
    <source>
        <dbReference type="Pfam" id="PF00561"/>
    </source>
</evidence>
<dbReference type="PRINTS" id="PR00111">
    <property type="entry name" value="ABHYDROLASE"/>
</dbReference>
<gene>
    <name evidence="4" type="ORF">GGX14DRAFT_528545</name>
</gene>
<reference evidence="4" key="1">
    <citation type="submission" date="2023-03" db="EMBL/GenBank/DDBJ databases">
        <title>Massive genome expansion in bonnet fungi (Mycena s.s.) driven by repeated elements and novel gene families across ecological guilds.</title>
        <authorList>
            <consortium name="Lawrence Berkeley National Laboratory"/>
            <person name="Harder C.B."/>
            <person name="Miyauchi S."/>
            <person name="Viragh M."/>
            <person name="Kuo A."/>
            <person name="Thoen E."/>
            <person name="Andreopoulos B."/>
            <person name="Lu D."/>
            <person name="Skrede I."/>
            <person name="Drula E."/>
            <person name="Henrissat B."/>
            <person name="Morin E."/>
            <person name="Kohler A."/>
            <person name="Barry K."/>
            <person name="LaButti K."/>
            <person name="Morin E."/>
            <person name="Salamov A."/>
            <person name="Lipzen A."/>
            <person name="Mereny Z."/>
            <person name="Hegedus B."/>
            <person name="Baldrian P."/>
            <person name="Stursova M."/>
            <person name="Weitz H."/>
            <person name="Taylor A."/>
            <person name="Grigoriev I.V."/>
            <person name="Nagy L.G."/>
            <person name="Martin F."/>
            <person name="Kauserud H."/>
        </authorList>
    </citation>
    <scope>NUCLEOTIDE SEQUENCE</scope>
    <source>
        <strain evidence="4">9144</strain>
    </source>
</reference>
<dbReference type="PANTHER" id="PTHR43433:SF5">
    <property type="entry name" value="AB HYDROLASE-1 DOMAIN-CONTAINING PROTEIN"/>
    <property type="match status" value="1"/>
</dbReference>
<proteinExistence type="predicted"/>
<dbReference type="InterPro" id="IPR029058">
    <property type="entry name" value="AB_hydrolase_fold"/>
</dbReference>
<dbReference type="InterPro" id="IPR000073">
    <property type="entry name" value="AB_hydrolase_1"/>
</dbReference>
<comment type="caution">
    <text evidence="4">The sequence shown here is derived from an EMBL/GenBank/DDBJ whole genome shotgun (WGS) entry which is preliminary data.</text>
</comment>
<dbReference type="Pfam" id="PF00561">
    <property type="entry name" value="Abhydrolase_1"/>
    <property type="match status" value="1"/>
</dbReference>
<feature type="domain" description="AB hydrolase-1" evidence="3">
    <location>
        <begin position="88"/>
        <end position="357"/>
    </location>
</feature>
<name>A0AAD6UPN1_9AGAR</name>
<dbReference type="Gene3D" id="3.40.50.1820">
    <property type="entry name" value="alpha/beta hydrolase"/>
    <property type="match status" value="1"/>
</dbReference>
<feature type="chain" id="PRO_5042206858" evidence="2">
    <location>
        <begin position="23"/>
        <end position="379"/>
    </location>
</feature>
<evidence type="ECO:0000313" key="5">
    <source>
        <dbReference type="Proteomes" id="UP001219525"/>
    </source>
</evidence>